<dbReference type="OrthoDB" id="582247at2"/>
<evidence type="ECO:0000313" key="3">
    <source>
        <dbReference type="Proteomes" id="UP000000844"/>
    </source>
</evidence>
<dbReference type="SUPFAM" id="SSF54427">
    <property type="entry name" value="NTF2-like"/>
    <property type="match status" value="1"/>
</dbReference>
<organism evidence="2 3">
    <name type="scientific">Stackebrandtia nassauensis (strain DSM 44728 / CIP 108903 / NRRL B-16338 / NBRC 102104 / LLR-40K-21)</name>
    <dbReference type="NCBI Taxonomy" id="446470"/>
    <lineage>
        <taxon>Bacteria</taxon>
        <taxon>Bacillati</taxon>
        <taxon>Actinomycetota</taxon>
        <taxon>Actinomycetes</taxon>
        <taxon>Glycomycetales</taxon>
        <taxon>Glycomycetaceae</taxon>
        <taxon>Stackebrandtia</taxon>
    </lineage>
</organism>
<dbReference type="InterPro" id="IPR032710">
    <property type="entry name" value="NTF2-like_dom_sf"/>
</dbReference>
<feature type="domain" description="DUF4440" evidence="1">
    <location>
        <begin position="7"/>
        <end position="117"/>
    </location>
</feature>
<protein>
    <submittedName>
        <fullName evidence="2">Putative secreted protein</fullName>
    </submittedName>
</protein>
<dbReference type="Pfam" id="PF14534">
    <property type="entry name" value="DUF4440"/>
    <property type="match status" value="1"/>
</dbReference>
<dbReference type="Proteomes" id="UP000000844">
    <property type="component" value="Chromosome"/>
</dbReference>
<gene>
    <name evidence="2" type="ordered locus">Snas_4756</name>
</gene>
<dbReference type="InterPro" id="IPR011944">
    <property type="entry name" value="Steroid_delta5-4_isomerase"/>
</dbReference>
<dbReference type="RefSeq" id="WP_013019969.1">
    <property type="nucleotide sequence ID" value="NC_013947.1"/>
</dbReference>
<sequence length="134" mass="14877">METPINQTLTELNDSWNRGDAEAYAAVFTPEADYITFFGQRLRGRQAIEDTHRFLFEGPLKGSRMTDSGEPTIRMLSPDVGFVIAVGGAILDDGTSLPDDRVSIVSLTAVRDGDRWRFASFQNTRRTQPPGAPR</sequence>
<dbReference type="Gene3D" id="3.10.450.50">
    <property type="match status" value="1"/>
</dbReference>
<accession>D3Q7Q6</accession>
<keyword evidence="3" id="KW-1185">Reference proteome</keyword>
<proteinExistence type="predicted"/>
<evidence type="ECO:0000259" key="1">
    <source>
        <dbReference type="Pfam" id="PF14534"/>
    </source>
</evidence>
<reference evidence="2 3" key="1">
    <citation type="journal article" date="2009" name="Stand. Genomic Sci.">
        <title>Complete genome sequence of Stackebrandtia nassauensis type strain (LLR-40K-21).</title>
        <authorList>
            <person name="Munk C."/>
            <person name="Lapidus A."/>
            <person name="Copeland A."/>
            <person name="Jando M."/>
            <person name="Mayilraj S."/>
            <person name="Glavina Del Rio T."/>
            <person name="Nolan M."/>
            <person name="Chen F."/>
            <person name="Lucas S."/>
            <person name="Tice H."/>
            <person name="Cheng J.F."/>
            <person name="Han C."/>
            <person name="Detter J.C."/>
            <person name="Bruce D."/>
            <person name="Goodwin L."/>
            <person name="Chain P."/>
            <person name="Pitluck S."/>
            <person name="Goker M."/>
            <person name="Ovchinikova G."/>
            <person name="Pati A."/>
            <person name="Ivanova N."/>
            <person name="Mavromatis K."/>
            <person name="Chen A."/>
            <person name="Palaniappan K."/>
            <person name="Land M."/>
            <person name="Hauser L."/>
            <person name="Chang Y.J."/>
            <person name="Jeffries C.D."/>
            <person name="Bristow J."/>
            <person name="Eisen J.A."/>
            <person name="Markowitz V."/>
            <person name="Hugenholtz P."/>
            <person name="Kyrpides N.C."/>
            <person name="Klenk H.P."/>
        </authorList>
    </citation>
    <scope>NUCLEOTIDE SEQUENCE [LARGE SCALE GENOMIC DNA]</scope>
    <source>
        <strain evidence="3">DSM 44728 / CIP 108903 / NRRL B-16338 / NBRC 102104 / LLR-40K-21</strain>
    </source>
</reference>
<dbReference type="InterPro" id="IPR027843">
    <property type="entry name" value="DUF4440"/>
</dbReference>
<dbReference type="HOGENOM" id="CLU_129336_1_0_11"/>
<dbReference type="NCBIfam" id="TIGR02246">
    <property type="entry name" value="SgcJ/EcaC family oxidoreductase"/>
    <property type="match status" value="1"/>
</dbReference>
<dbReference type="KEGG" id="sna:Snas_4756"/>
<evidence type="ECO:0000313" key="2">
    <source>
        <dbReference type="EMBL" id="ADD44398.1"/>
    </source>
</evidence>
<name>D3Q7Q6_STANL</name>
<dbReference type="EMBL" id="CP001778">
    <property type="protein sequence ID" value="ADD44398.1"/>
    <property type="molecule type" value="Genomic_DNA"/>
</dbReference>
<dbReference type="STRING" id="446470.Snas_4756"/>
<dbReference type="eggNOG" id="COG3631">
    <property type="taxonomic scope" value="Bacteria"/>
</dbReference>
<dbReference type="AlphaFoldDB" id="D3Q7Q6"/>